<dbReference type="CDD" id="cd18578">
    <property type="entry name" value="ABC_6TM_Pgp_ABCB1_D2_like"/>
    <property type="match status" value="1"/>
</dbReference>
<keyword evidence="7 10" id="KW-1133">Transmembrane helix</keyword>
<sequence length="1262" mass="139510">MSEKVEQDNSSQDDQKEASDTIPAKEQEGGFKDYIRVFHFCDKYDWALNFVALVCSIISGATLPLMTIIFGSFTTKFNNFAEGITTADDFRNDVDSFVLWFIYLFIARFVVTYVATATITISAIRTTRALRQKFLECTLRQEVWHFDKANQGAIASQVTMNGNRIQSGIAERLAFVAQALSLFFSAFIVALATQWKLALITMSVIPVIFGVTAVCIAIDAVQEARIVKIYSRAAVLAEEVLSSIRTVNAFHAKEKMLRKYDVFLEQAHKEGKKKSPNYGILFSTEYFCVYSAIALSFWQGYRMYQSGEIQDVGKVFTVVLSVTIAATAISTLTPQFTSLTNAASAAAELFTVIDKATLLDPLDPAGQKPDTCEGNIEIKNLNFAYPSRPSAQVLYDFGIKIPAGKTTALVGASGSGKSTLVGLLERWYLPKSGQILLDGIDLQDYNTRWLRSRIRLVQQEPTLFRGTIFANVARGFVEEQRQYSHETQLELIRAACKASNADDFIKDLPNGYDTEVGERAGTLSGGQRQRIAIARSIISDPKILLLDEATSALDPKAEKIVQDALNRVSKNRTTLIIAHKLATVKNADNIAVISYGKIVEQGTHQELIDRDGHYAALVRAQDLNSTDEDDNKGLSSEKAALDSSGERMTLKRTETAATSMHEDAAKQKVASGTMGYSLLRCIIIMFREQKNLYWCFAGSTLACLIGGGTFPAQALLFSRLLTIFQVTGQEAQDRANFYSLMFFVVALANLAAYFVIGWLCNIIGQVVTHRYRAEVFERVLHQDVEFFDKPENTSGALTSKLTDLPTQLQELISANILLIFIVLVNVVSSSILALAYGWKLSLVVIFGALLPLLIAGYLRIRLEVKLEAKNSANFAESAALASEAVSAIRTVASLTLESQILEEYSALLSHVVLRSTKALMWTMLWFSLSQSIEFLAMALGFWYGSRLLASGEYSTEQFYIIFVGVLFAGQAAGQFFGYSTSLTKARGAANYILWLRSLKPTIRETDENRDNGPDGDGPVDLEELEFRYRQRDAARVLRGVSMSIAPGSFVAYVGASGCGKSTLISLLERFYDPTSGRICLAHKDIATMSPKLYRGHMSLVQQEPTLYQGSVKENVSLGLEYEPSDEELKEACRKANALDFVVSLPQGFDTPCGSRGMQFSGGQRQRIAIARALIRNPRLLLLDEATSALDTQSERLVQRALDEAALSRTTIAVAHRLSTIRHADVIFVFANGKIAEMGTHAELQRLKGRYYEMCLAQSLDQA</sequence>
<keyword evidence="5" id="KW-0547">Nucleotide-binding</keyword>
<dbReference type="SUPFAM" id="SSF52540">
    <property type="entry name" value="P-loop containing nucleoside triphosphate hydrolases"/>
    <property type="match status" value="2"/>
</dbReference>
<feature type="domain" description="ABC transporter" evidence="11">
    <location>
        <begin position="376"/>
        <end position="620"/>
    </location>
</feature>
<dbReference type="InterPro" id="IPR036640">
    <property type="entry name" value="ABC1_TM_sf"/>
</dbReference>
<dbReference type="OMA" id="WAFQSWV"/>
<evidence type="ECO:0000313" key="13">
    <source>
        <dbReference type="EMBL" id="KIV90309.1"/>
    </source>
</evidence>
<evidence type="ECO:0000256" key="10">
    <source>
        <dbReference type="SAM" id="Phobius"/>
    </source>
</evidence>
<dbReference type="SMART" id="SM00382">
    <property type="entry name" value="AAA"/>
    <property type="match status" value="2"/>
</dbReference>
<dbReference type="PROSITE" id="PS00211">
    <property type="entry name" value="ABC_TRANSPORTER_1"/>
    <property type="match status" value="2"/>
</dbReference>
<keyword evidence="8 10" id="KW-0472">Membrane</keyword>
<feature type="domain" description="ABC transporter" evidence="11">
    <location>
        <begin position="1019"/>
        <end position="1256"/>
    </location>
</feature>
<dbReference type="InterPro" id="IPR011527">
    <property type="entry name" value="ABC1_TM_dom"/>
</dbReference>
<evidence type="ECO:0000256" key="8">
    <source>
        <dbReference type="ARBA" id="ARBA00023136"/>
    </source>
</evidence>
<evidence type="ECO:0000256" key="7">
    <source>
        <dbReference type="ARBA" id="ARBA00022989"/>
    </source>
</evidence>
<evidence type="ECO:0000256" key="6">
    <source>
        <dbReference type="ARBA" id="ARBA00022840"/>
    </source>
</evidence>
<evidence type="ECO:0008006" key="15">
    <source>
        <dbReference type="Google" id="ProtNLM"/>
    </source>
</evidence>
<dbReference type="GO" id="GO:0090374">
    <property type="term" value="P:oligopeptide export from mitochondrion"/>
    <property type="evidence" value="ECO:0007669"/>
    <property type="project" value="TreeGrafter"/>
</dbReference>
<feature type="transmembrane region" description="Helical" evidence="10">
    <location>
        <begin position="313"/>
        <end position="332"/>
    </location>
</feature>
<dbReference type="OrthoDB" id="6500128at2759"/>
<dbReference type="FunFam" id="3.40.50.300:FF:000913">
    <property type="entry name" value="ABC multidrug transporter SitT"/>
    <property type="match status" value="1"/>
</dbReference>
<dbReference type="FunFam" id="1.20.1560.10:FF:000057">
    <property type="entry name" value="ABC multidrug transporter SitT"/>
    <property type="match status" value="1"/>
</dbReference>
<dbReference type="InterPro" id="IPR027417">
    <property type="entry name" value="P-loop_NTPase"/>
</dbReference>
<organism evidence="13 14">
    <name type="scientific">Exophiala mesophila</name>
    <name type="common">Black yeast-like fungus</name>
    <dbReference type="NCBI Taxonomy" id="212818"/>
    <lineage>
        <taxon>Eukaryota</taxon>
        <taxon>Fungi</taxon>
        <taxon>Dikarya</taxon>
        <taxon>Ascomycota</taxon>
        <taxon>Pezizomycotina</taxon>
        <taxon>Eurotiomycetes</taxon>
        <taxon>Chaetothyriomycetidae</taxon>
        <taxon>Chaetothyriales</taxon>
        <taxon>Herpotrichiellaceae</taxon>
        <taxon>Exophiala</taxon>
    </lineage>
</organism>
<dbReference type="AlphaFoldDB" id="A0A0D1Z8D6"/>
<comment type="subcellular location">
    <subcellularLocation>
        <location evidence="1">Membrane</location>
        <topology evidence="1">Multi-pass membrane protein</topology>
    </subcellularLocation>
</comment>
<keyword evidence="3" id="KW-0813">Transport</keyword>
<evidence type="ECO:0000259" key="12">
    <source>
        <dbReference type="PROSITE" id="PS50929"/>
    </source>
</evidence>
<dbReference type="Gene3D" id="3.40.50.300">
    <property type="entry name" value="P-loop containing nucleotide triphosphate hydrolases"/>
    <property type="match status" value="2"/>
</dbReference>
<keyword evidence="4 10" id="KW-0812">Transmembrane</keyword>
<dbReference type="GO" id="GO:0016887">
    <property type="term" value="F:ATP hydrolysis activity"/>
    <property type="evidence" value="ECO:0007669"/>
    <property type="project" value="InterPro"/>
</dbReference>
<proteinExistence type="inferred from homology"/>
<dbReference type="Pfam" id="PF00005">
    <property type="entry name" value="ABC_tran"/>
    <property type="match status" value="2"/>
</dbReference>
<feature type="transmembrane region" description="Helical" evidence="10">
    <location>
        <begin position="737"/>
        <end position="763"/>
    </location>
</feature>
<feature type="transmembrane region" description="Helical" evidence="10">
    <location>
        <begin position="198"/>
        <end position="221"/>
    </location>
</feature>
<name>A0A0D1Z8D6_EXOME</name>
<dbReference type="CDD" id="cd03249">
    <property type="entry name" value="ABC_MTABC3_MDL1_MDL2"/>
    <property type="match status" value="2"/>
</dbReference>
<dbReference type="FunFam" id="3.40.50.300:FF:000251">
    <property type="entry name" value="ABC transporter B family member 19"/>
    <property type="match status" value="1"/>
</dbReference>
<reference evidence="13 14" key="1">
    <citation type="submission" date="2015-01" db="EMBL/GenBank/DDBJ databases">
        <title>The Genome Sequence of Exophiala mesophila CBS40295.</title>
        <authorList>
            <consortium name="The Broad Institute Genomics Platform"/>
            <person name="Cuomo C."/>
            <person name="de Hoog S."/>
            <person name="Gorbushina A."/>
            <person name="Stielow B."/>
            <person name="Teixiera M."/>
            <person name="Abouelleil A."/>
            <person name="Chapman S.B."/>
            <person name="Priest M."/>
            <person name="Young S.K."/>
            <person name="Wortman J."/>
            <person name="Nusbaum C."/>
            <person name="Birren B."/>
        </authorList>
    </citation>
    <scope>NUCLEOTIDE SEQUENCE [LARGE SCALE GENOMIC DNA]</scope>
    <source>
        <strain evidence="13 14">CBS 40295</strain>
    </source>
</reference>
<dbReference type="PANTHER" id="PTHR43394:SF27">
    <property type="entry name" value="ATP-DEPENDENT TRANSLOCASE ABCB1-LIKE"/>
    <property type="match status" value="1"/>
</dbReference>
<dbReference type="GO" id="GO:0005524">
    <property type="term" value="F:ATP binding"/>
    <property type="evidence" value="ECO:0007669"/>
    <property type="project" value="UniProtKB-KW"/>
</dbReference>
<keyword evidence="6" id="KW-0067">ATP-binding</keyword>
<feature type="transmembrane region" description="Helical" evidence="10">
    <location>
        <begin position="46"/>
        <end position="70"/>
    </location>
</feature>
<evidence type="ECO:0000256" key="1">
    <source>
        <dbReference type="ARBA" id="ARBA00004141"/>
    </source>
</evidence>
<keyword evidence="14" id="KW-1185">Reference proteome</keyword>
<evidence type="ECO:0000259" key="11">
    <source>
        <dbReference type="PROSITE" id="PS50893"/>
    </source>
</evidence>
<dbReference type="InterPro" id="IPR039421">
    <property type="entry name" value="Type_1_exporter"/>
</dbReference>
<dbReference type="HOGENOM" id="CLU_000604_17_2_1"/>
<feature type="transmembrane region" description="Helical" evidence="10">
    <location>
        <begin position="1036"/>
        <end position="1055"/>
    </location>
</feature>
<dbReference type="GeneID" id="27325471"/>
<evidence type="ECO:0000313" key="14">
    <source>
        <dbReference type="Proteomes" id="UP000054302"/>
    </source>
</evidence>
<dbReference type="GO" id="GO:0005743">
    <property type="term" value="C:mitochondrial inner membrane"/>
    <property type="evidence" value="ECO:0007669"/>
    <property type="project" value="TreeGrafter"/>
</dbReference>
<feature type="domain" description="ABC transmembrane type-1" evidence="12">
    <location>
        <begin position="697"/>
        <end position="984"/>
    </location>
</feature>
<feature type="transmembrane region" description="Helical" evidence="10">
    <location>
        <begin position="816"/>
        <end position="836"/>
    </location>
</feature>
<dbReference type="Proteomes" id="UP000054302">
    <property type="component" value="Unassembled WGS sequence"/>
</dbReference>
<dbReference type="RefSeq" id="XP_016221883.1">
    <property type="nucleotide sequence ID" value="XM_016372551.1"/>
</dbReference>
<evidence type="ECO:0000256" key="9">
    <source>
        <dbReference type="SAM" id="MobiDB-lite"/>
    </source>
</evidence>
<evidence type="ECO:0000256" key="2">
    <source>
        <dbReference type="ARBA" id="ARBA00007577"/>
    </source>
</evidence>
<feature type="transmembrane region" description="Helical" evidence="10">
    <location>
        <begin position="923"/>
        <end position="945"/>
    </location>
</feature>
<dbReference type="PANTHER" id="PTHR43394">
    <property type="entry name" value="ATP-DEPENDENT PERMEASE MDL1, MITOCHONDRIAL"/>
    <property type="match status" value="1"/>
</dbReference>
<dbReference type="InterPro" id="IPR017871">
    <property type="entry name" value="ABC_transporter-like_CS"/>
</dbReference>
<dbReference type="InterPro" id="IPR003439">
    <property type="entry name" value="ABC_transporter-like_ATP-bd"/>
</dbReference>
<evidence type="ECO:0000256" key="4">
    <source>
        <dbReference type="ARBA" id="ARBA00022692"/>
    </source>
</evidence>
<dbReference type="EMBL" id="KN847524">
    <property type="protein sequence ID" value="KIV90309.1"/>
    <property type="molecule type" value="Genomic_DNA"/>
</dbReference>
<dbReference type="InterPro" id="IPR003593">
    <property type="entry name" value="AAA+_ATPase"/>
</dbReference>
<gene>
    <name evidence="13" type="ORF">PV10_07626</name>
</gene>
<accession>A0A0D1Z8D6</accession>
<dbReference type="STRING" id="212818.A0A0D1Z8D6"/>
<feature type="transmembrane region" description="Helical" evidence="10">
    <location>
        <begin position="173"/>
        <end position="192"/>
    </location>
</feature>
<dbReference type="VEuPathDB" id="FungiDB:PV10_07626"/>
<evidence type="ECO:0000256" key="3">
    <source>
        <dbReference type="ARBA" id="ARBA00022448"/>
    </source>
</evidence>
<feature type="domain" description="ABC transmembrane type-1" evidence="12">
    <location>
        <begin position="50"/>
        <end position="341"/>
    </location>
</feature>
<feature type="transmembrane region" description="Helical" evidence="10">
    <location>
        <begin position="957"/>
        <end position="978"/>
    </location>
</feature>
<dbReference type="CDD" id="cd18577">
    <property type="entry name" value="ABC_6TM_Pgp_ABCB1_D1_like"/>
    <property type="match status" value="1"/>
</dbReference>
<protein>
    <recommendedName>
        <fullName evidence="15">Leptomycin B resistance protein pmd1</fullName>
    </recommendedName>
</protein>
<comment type="similarity">
    <text evidence="2">Belongs to the ABC transporter superfamily. ABCB family. Multidrug resistance exporter (TC 3.A.1.201) subfamily.</text>
</comment>
<feature type="transmembrane region" description="Helical" evidence="10">
    <location>
        <begin position="692"/>
        <end position="717"/>
    </location>
</feature>
<feature type="transmembrane region" description="Helical" evidence="10">
    <location>
        <begin position="842"/>
        <end position="860"/>
    </location>
</feature>
<dbReference type="Pfam" id="PF00664">
    <property type="entry name" value="ABC_membrane"/>
    <property type="match status" value="2"/>
</dbReference>
<dbReference type="Gene3D" id="1.20.1560.10">
    <property type="entry name" value="ABC transporter type 1, transmembrane domain"/>
    <property type="match status" value="1"/>
</dbReference>
<dbReference type="PROSITE" id="PS50893">
    <property type="entry name" value="ABC_TRANSPORTER_2"/>
    <property type="match status" value="2"/>
</dbReference>
<feature type="region of interest" description="Disordered" evidence="9">
    <location>
        <begin position="626"/>
        <end position="647"/>
    </location>
</feature>
<feature type="transmembrane region" description="Helical" evidence="10">
    <location>
        <begin position="278"/>
        <end position="301"/>
    </location>
</feature>
<dbReference type="PROSITE" id="PS50929">
    <property type="entry name" value="ABC_TM1F"/>
    <property type="match status" value="2"/>
</dbReference>
<dbReference type="GO" id="GO:0015421">
    <property type="term" value="F:ABC-type oligopeptide transporter activity"/>
    <property type="evidence" value="ECO:0007669"/>
    <property type="project" value="TreeGrafter"/>
</dbReference>
<feature type="transmembrane region" description="Helical" evidence="10">
    <location>
        <begin position="97"/>
        <end position="124"/>
    </location>
</feature>
<dbReference type="SUPFAM" id="SSF90123">
    <property type="entry name" value="ABC transporter transmembrane region"/>
    <property type="match status" value="2"/>
</dbReference>
<evidence type="ECO:0000256" key="5">
    <source>
        <dbReference type="ARBA" id="ARBA00022741"/>
    </source>
</evidence>
<feature type="region of interest" description="Disordered" evidence="9">
    <location>
        <begin position="1"/>
        <end position="22"/>
    </location>
</feature>